<dbReference type="CDD" id="cd09272">
    <property type="entry name" value="RNase_HI_RT_Ty1"/>
    <property type="match status" value="1"/>
</dbReference>
<evidence type="ECO:0000256" key="2">
    <source>
        <dbReference type="SAM" id="MobiDB-lite"/>
    </source>
</evidence>
<dbReference type="InterPro" id="IPR043502">
    <property type="entry name" value="DNA/RNA_pol_sf"/>
</dbReference>
<feature type="domain" description="CCHC-type" evidence="3">
    <location>
        <begin position="172"/>
        <end position="186"/>
    </location>
</feature>
<keyword evidence="1" id="KW-0862">Zinc</keyword>
<dbReference type="InterPro" id="IPR001878">
    <property type="entry name" value="Znf_CCHC"/>
</dbReference>
<feature type="region of interest" description="Disordered" evidence="2">
    <location>
        <begin position="303"/>
        <end position="324"/>
    </location>
</feature>
<dbReference type="SUPFAM" id="SSF56672">
    <property type="entry name" value="DNA/RNA polymerases"/>
    <property type="match status" value="1"/>
</dbReference>
<dbReference type="PROSITE" id="PS50158">
    <property type="entry name" value="ZF_CCHC"/>
    <property type="match status" value="1"/>
</dbReference>
<dbReference type="PANTHER" id="PTHR11439:SF461">
    <property type="entry name" value="OS10G0432200 PROTEIN"/>
    <property type="match status" value="1"/>
</dbReference>
<evidence type="ECO:0000313" key="4">
    <source>
        <dbReference type="EMBL" id="SPD29404.1"/>
    </source>
</evidence>
<dbReference type="PANTHER" id="PTHR11439">
    <property type="entry name" value="GAG-POL-RELATED RETROTRANSPOSON"/>
    <property type="match status" value="1"/>
</dbReference>
<reference evidence="4" key="1">
    <citation type="submission" date="2018-02" db="EMBL/GenBank/DDBJ databases">
        <authorList>
            <person name="Cohen D.B."/>
            <person name="Kent A.D."/>
        </authorList>
    </citation>
    <scope>NUCLEOTIDE SEQUENCE</scope>
</reference>
<accession>A0A2N9IYM5</accession>
<evidence type="ECO:0000259" key="3">
    <source>
        <dbReference type="PROSITE" id="PS50158"/>
    </source>
</evidence>
<dbReference type="InterPro" id="IPR013103">
    <property type="entry name" value="RVT_2"/>
</dbReference>
<keyword evidence="1" id="KW-0863">Zinc-finger</keyword>
<dbReference type="Gene3D" id="4.10.60.10">
    <property type="entry name" value="Zinc finger, CCHC-type"/>
    <property type="match status" value="1"/>
</dbReference>
<dbReference type="GO" id="GO:0008270">
    <property type="term" value="F:zinc ion binding"/>
    <property type="evidence" value="ECO:0007669"/>
    <property type="project" value="UniProtKB-KW"/>
</dbReference>
<organism evidence="4">
    <name type="scientific">Fagus sylvatica</name>
    <name type="common">Beechnut</name>
    <dbReference type="NCBI Taxonomy" id="28930"/>
    <lineage>
        <taxon>Eukaryota</taxon>
        <taxon>Viridiplantae</taxon>
        <taxon>Streptophyta</taxon>
        <taxon>Embryophyta</taxon>
        <taxon>Tracheophyta</taxon>
        <taxon>Spermatophyta</taxon>
        <taxon>Magnoliopsida</taxon>
        <taxon>eudicotyledons</taxon>
        <taxon>Gunneridae</taxon>
        <taxon>Pentapetalae</taxon>
        <taxon>rosids</taxon>
        <taxon>fabids</taxon>
        <taxon>Fagales</taxon>
        <taxon>Fagaceae</taxon>
        <taxon>Fagus</taxon>
    </lineage>
</organism>
<name>A0A2N9IYM5_FAGSY</name>
<sequence length="772" mass="88088">MKDNIVPLFEERPMAKDMMDALETKYGCRSDTQIQLLLDKFNNIKMNEGDIVGDHVNQLELIEKELADVGHTLSDKMQVTVVLKSLPPSWDHVVTSLTLSGKDLAMTTPHVLLMLEKDRMKRRKRDNASSSLMMTQFSHATQVKPKYKFKHKQFKKQWRRKSRQENKPRDACYRCGEQGHYNINCPLNKRPKNKDKEIFMTITEALVIKSPSTSWWVDSAATRHIARNRDYSAFLRFHISEPPFNSRTLPSHRFSLDISVATRICRIRHYTFPHAPPKDFASLDTCTCAFTFRPQKPHACVSSPLTRAMSTPPATSTSPRMGSTSGYDVTHPITVLLDGSTSYHSWSQNMIVFLKGRILWYYVTGAIPKPIPKPLAKGLTSDTVLPVDDFEEQLAATDPPLKYAEDIKLFSKYKDHHRFTQFMMGLRGDFEPTRAVHLNRFPLPSLDVAVKELISEENQHPHHRLPSSDVIKIQADGSVERYKARLVVKGFTQEYGIDYEETLAHVARLTSVQSLLVVFVVRHWPHFQMDVKNTFLNGNLLEEVYIQPPPSYPNSRNQGFTPSPYDSALFLRQTSTGITLILFYMDDMIIIGDNTTSIRDLQKFLSQHFEMKDLGTLSYFLGLKFTSSLIVTSSLRPSMFLTFSLRPLVGNLIYLTVTRLDLAYIVHLVSQFMFAPHSVHYAAILCILQYIKGTLFHGLHFSLQSSLELRAYADADWVGNPIDCRSATCYCFLLGSSLISWRSKKQSVVPCSSTEGEYCALADATSKLLWLR</sequence>
<dbReference type="SUPFAM" id="SSF57756">
    <property type="entry name" value="Retrovirus zinc finger-like domains"/>
    <property type="match status" value="1"/>
</dbReference>
<evidence type="ECO:0000256" key="1">
    <source>
        <dbReference type="PROSITE-ProRule" id="PRU00047"/>
    </source>
</evidence>
<gene>
    <name evidence="4" type="ORF">FSB_LOCUS57286</name>
</gene>
<dbReference type="Pfam" id="PF07727">
    <property type="entry name" value="RVT_2"/>
    <property type="match status" value="2"/>
</dbReference>
<dbReference type="Pfam" id="PF14223">
    <property type="entry name" value="Retrotran_gag_2"/>
    <property type="match status" value="1"/>
</dbReference>
<dbReference type="GO" id="GO:0003676">
    <property type="term" value="F:nucleic acid binding"/>
    <property type="evidence" value="ECO:0007669"/>
    <property type="project" value="InterPro"/>
</dbReference>
<dbReference type="EMBL" id="OIVN01006270">
    <property type="protein sequence ID" value="SPD29404.1"/>
    <property type="molecule type" value="Genomic_DNA"/>
</dbReference>
<dbReference type="InterPro" id="IPR036875">
    <property type="entry name" value="Znf_CCHC_sf"/>
</dbReference>
<dbReference type="AlphaFoldDB" id="A0A2N9IYM5"/>
<protein>
    <recommendedName>
        <fullName evidence="3">CCHC-type domain-containing protein</fullName>
    </recommendedName>
</protein>
<proteinExistence type="predicted"/>
<keyword evidence="1" id="KW-0479">Metal-binding</keyword>